<accession>A0A2J8A2N5</accession>
<keyword evidence="2" id="KW-1185">Reference proteome</keyword>
<sequence length="256" mass="29139">MALAVAGGERLQGGHDAARERLQMLFEHRGGRQNVHLLDEVFDAFIASNEFKQRRYTASELITCASSWGRPKHLKFEHAGITYLATVDFWEGPEVDFINIRLPNNGFTYAHSGQREEDEIFRHRCGGWVELNGTLLMEFFPNLGKIVGNDFTSIVFYYNYKEQRIDMQLFTDDPSAPGLQLTFEPGYPYVDEQSQRRPLRLPSVWHVEKDWTLVDLLPACSNPACANLAGDSEAGLRLQQCGRCGPWGFRAVFYPA</sequence>
<proteinExistence type="predicted"/>
<organism evidence="1 2">
    <name type="scientific">Tetrabaena socialis</name>
    <dbReference type="NCBI Taxonomy" id="47790"/>
    <lineage>
        <taxon>Eukaryota</taxon>
        <taxon>Viridiplantae</taxon>
        <taxon>Chlorophyta</taxon>
        <taxon>core chlorophytes</taxon>
        <taxon>Chlorophyceae</taxon>
        <taxon>CS clade</taxon>
        <taxon>Chlamydomonadales</taxon>
        <taxon>Tetrabaenaceae</taxon>
        <taxon>Tetrabaena</taxon>
    </lineage>
</organism>
<name>A0A2J8A2N5_9CHLO</name>
<dbReference type="AlphaFoldDB" id="A0A2J8A2N5"/>
<protein>
    <submittedName>
        <fullName evidence="1">Uncharacterized protein</fullName>
    </submittedName>
</protein>
<dbReference type="OrthoDB" id="526745at2759"/>
<comment type="caution">
    <text evidence="1">The sequence shown here is derived from an EMBL/GenBank/DDBJ whole genome shotgun (WGS) entry which is preliminary data.</text>
</comment>
<reference evidence="1 2" key="1">
    <citation type="journal article" date="2017" name="Mol. Biol. Evol.">
        <title>The 4-celled Tetrabaena socialis nuclear genome reveals the essential components for genetic control of cell number at the origin of multicellularity in the volvocine lineage.</title>
        <authorList>
            <person name="Featherston J."/>
            <person name="Arakaki Y."/>
            <person name="Hanschen E.R."/>
            <person name="Ferris P.J."/>
            <person name="Michod R.E."/>
            <person name="Olson B.J.S.C."/>
            <person name="Nozaki H."/>
            <person name="Durand P.M."/>
        </authorList>
    </citation>
    <scope>NUCLEOTIDE SEQUENCE [LARGE SCALE GENOMIC DNA]</scope>
    <source>
        <strain evidence="1 2">NIES-571</strain>
    </source>
</reference>
<dbReference type="EMBL" id="PGGS01000215">
    <property type="protein sequence ID" value="PNH06782.1"/>
    <property type="molecule type" value="Genomic_DNA"/>
</dbReference>
<dbReference type="Proteomes" id="UP000236333">
    <property type="component" value="Unassembled WGS sequence"/>
</dbReference>
<evidence type="ECO:0000313" key="2">
    <source>
        <dbReference type="Proteomes" id="UP000236333"/>
    </source>
</evidence>
<gene>
    <name evidence="1" type="ORF">TSOC_006804</name>
</gene>
<evidence type="ECO:0000313" key="1">
    <source>
        <dbReference type="EMBL" id="PNH06782.1"/>
    </source>
</evidence>